<dbReference type="GeneID" id="20645233"/>
<organism evidence="1 2">
    <name type="scientific">Phytophthora sojae (strain P6497)</name>
    <name type="common">Soybean stem and root rot agent</name>
    <name type="synonym">Phytophthora megasperma f. sp. glycines</name>
    <dbReference type="NCBI Taxonomy" id="1094619"/>
    <lineage>
        <taxon>Eukaryota</taxon>
        <taxon>Sar</taxon>
        <taxon>Stramenopiles</taxon>
        <taxon>Oomycota</taxon>
        <taxon>Peronosporomycetes</taxon>
        <taxon>Peronosporales</taxon>
        <taxon>Peronosporaceae</taxon>
        <taxon>Phytophthora</taxon>
    </lineage>
</organism>
<accession>G4YRS5</accession>
<dbReference type="EMBL" id="JH159152">
    <property type="protein sequence ID" value="EGZ24116.1"/>
    <property type="molecule type" value="Genomic_DNA"/>
</dbReference>
<evidence type="ECO:0000313" key="1">
    <source>
        <dbReference type="EMBL" id="EGZ24116.1"/>
    </source>
</evidence>
<dbReference type="KEGG" id="psoj:PHYSODRAFT_325261"/>
<proteinExistence type="predicted"/>
<protein>
    <submittedName>
        <fullName evidence="1">Uncharacterized protein</fullName>
    </submittedName>
</protein>
<dbReference type="Proteomes" id="UP000002640">
    <property type="component" value="Unassembled WGS sequence"/>
</dbReference>
<gene>
    <name evidence="1" type="ORF">PHYSODRAFT_325261</name>
</gene>
<name>G4YRS5_PHYSP</name>
<sequence>MMYPVSLIGVGQRAGWTIKYFATGSQTTPTTGVIRVANTNQKVDKDGVSYLRKTMILCGMSKNINGVWEESQLSKHLQVIIEKYRDEFEGKKAD</sequence>
<dbReference type="RefSeq" id="XP_009519404.1">
    <property type="nucleotide sequence ID" value="XM_009521109.1"/>
</dbReference>
<dbReference type="AlphaFoldDB" id="G4YRS5"/>
<evidence type="ECO:0000313" key="2">
    <source>
        <dbReference type="Proteomes" id="UP000002640"/>
    </source>
</evidence>
<reference evidence="1 2" key="1">
    <citation type="journal article" date="2006" name="Science">
        <title>Phytophthora genome sequences uncover evolutionary origins and mechanisms of pathogenesis.</title>
        <authorList>
            <person name="Tyler B.M."/>
            <person name="Tripathy S."/>
            <person name="Zhang X."/>
            <person name="Dehal P."/>
            <person name="Jiang R.H."/>
            <person name="Aerts A."/>
            <person name="Arredondo F.D."/>
            <person name="Baxter L."/>
            <person name="Bensasson D."/>
            <person name="Beynon J.L."/>
            <person name="Chapman J."/>
            <person name="Damasceno C.M."/>
            <person name="Dorrance A.E."/>
            <person name="Dou D."/>
            <person name="Dickerman A.W."/>
            <person name="Dubchak I.L."/>
            <person name="Garbelotto M."/>
            <person name="Gijzen M."/>
            <person name="Gordon S.G."/>
            <person name="Govers F."/>
            <person name="Grunwald N.J."/>
            <person name="Huang W."/>
            <person name="Ivors K.L."/>
            <person name="Jones R.W."/>
            <person name="Kamoun S."/>
            <person name="Krampis K."/>
            <person name="Lamour K.H."/>
            <person name="Lee M.K."/>
            <person name="McDonald W.H."/>
            <person name="Medina M."/>
            <person name="Meijer H.J."/>
            <person name="Nordberg E.K."/>
            <person name="Maclean D.J."/>
            <person name="Ospina-Giraldo M.D."/>
            <person name="Morris P.F."/>
            <person name="Phuntumart V."/>
            <person name="Putnam N.H."/>
            <person name="Rash S."/>
            <person name="Rose J.K."/>
            <person name="Sakihama Y."/>
            <person name="Salamov A.A."/>
            <person name="Savidor A."/>
            <person name="Scheuring C.F."/>
            <person name="Smith B.M."/>
            <person name="Sobral B.W."/>
            <person name="Terry A."/>
            <person name="Torto-Alalibo T.A."/>
            <person name="Win J."/>
            <person name="Xu Z."/>
            <person name="Zhang H."/>
            <person name="Grigoriev I.V."/>
            <person name="Rokhsar D.S."/>
            <person name="Boore J.L."/>
        </authorList>
    </citation>
    <scope>NUCLEOTIDE SEQUENCE [LARGE SCALE GENOMIC DNA]</scope>
    <source>
        <strain evidence="1 2">P6497</strain>
    </source>
</reference>
<keyword evidence="2" id="KW-1185">Reference proteome</keyword>
<dbReference type="InParanoid" id="G4YRS5"/>